<feature type="transmembrane region" description="Helical" evidence="5">
    <location>
        <begin position="71"/>
        <end position="96"/>
    </location>
</feature>
<feature type="transmembrane region" description="Helical" evidence="5">
    <location>
        <begin position="206"/>
        <end position="229"/>
    </location>
</feature>
<gene>
    <name evidence="7" type="ORF">SAMN02745975_00009</name>
</gene>
<keyword evidence="2 5" id="KW-0812">Transmembrane</keyword>
<feature type="domain" description="Sodium/calcium exchanger membrane region" evidence="6">
    <location>
        <begin position="174"/>
        <end position="328"/>
    </location>
</feature>
<feature type="domain" description="Sodium/calcium exchanger membrane region" evidence="6">
    <location>
        <begin position="6"/>
        <end position="145"/>
    </location>
</feature>
<sequence>MDNFIVFAMFFLGLIIIIKGGDLFVEAAIWIAVITGIPTIIIGATLVSLATTLPEFFVSTIASSKGYTEMAIGNAIGSTICNMGLILGACAIISPVAIRRKFFSFKGLLMIGSLMIFYYFASDFIVDEIEGYMLLMILILYIIINISELRGTTAGVYTTKEKLTILLLATNVLKFTIGAGMIILGARLLVDNGVTIANIFNVPEQIISLTLIALGTSLPELITSITAVIKGHMGISVGNIIGANILNLTMVLGTSSLLSGKGLMISVRDLHILDHVLVNVPQTLVLDIPVSLLMMSVLVLCGTYKRMIDRIHGFLLLCIYSSYLFALYYITF</sequence>
<organism evidence="7 8">
    <name type="scientific">Geosporobacter subterraneus DSM 17957</name>
    <dbReference type="NCBI Taxonomy" id="1121919"/>
    <lineage>
        <taxon>Bacteria</taxon>
        <taxon>Bacillati</taxon>
        <taxon>Bacillota</taxon>
        <taxon>Clostridia</taxon>
        <taxon>Peptostreptococcales</taxon>
        <taxon>Thermotaleaceae</taxon>
        <taxon>Geosporobacter</taxon>
    </lineage>
</organism>
<keyword evidence="8" id="KW-1185">Reference proteome</keyword>
<dbReference type="AlphaFoldDB" id="A0A1M6BP90"/>
<dbReference type="RefSeq" id="WP_110939337.1">
    <property type="nucleotide sequence ID" value="NZ_FQZV01000003.1"/>
</dbReference>
<dbReference type="GO" id="GO:0006874">
    <property type="term" value="P:intracellular calcium ion homeostasis"/>
    <property type="evidence" value="ECO:0007669"/>
    <property type="project" value="TreeGrafter"/>
</dbReference>
<keyword evidence="3 5" id="KW-1133">Transmembrane helix</keyword>
<dbReference type="Proteomes" id="UP000184536">
    <property type="component" value="Unassembled WGS sequence"/>
</dbReference>
<evidence type="ECO:0000256" key="3">
    <source>
        <dbReference type="ARBA" id="ARBA00022989"/>
    </source>
</evidence>
<name>A0A1M6BP90_9FIRM</name>
<feature type="transmembrane region" description="Helical" evidence="5">
    <location>
        <begin position="163"/>
        <end position="186"/>
    </location>
</feature>
<dbReference type="Pfam" id="PF01699">
    <property type="entry name" value="Na_Ca_ex"/>
    <property type="match status" value="2"/>
</dbReference>
<dbReference type="OrthoDB" id="9794225at2"/>
<evidence type="ECO:0000313" key="8">
    <source>
        <dbReference type="Proteomes" id="UP000184536"/>
    </source>
</evidence>
<dbReference type="PANTHER" id="PTHR10846:SF8">
    <property type="entry name" value="INNER MEMBRANE PROTEIN YRBG"/>
    <property type="match status" value="1"/>
</dbReference>
<evidence type="ECO:0000256" key="2">
    <source>
        <dbReference type="ARBA" id="ARBA00022692"/>
    </source>
</evidence>
<comment type="subcellular location">
    <subcellularLocation>
        <location evidence="1">Membrane</location>
        <topology evidence="1">Multi-pass membrane protein</topology>
    </subcellularLocation>
</comment>
<dbReference type="InterPro" id="IPR044880">
    <property type="entry name" value="NCX_ion-bd_dom_sf"/>
</dbReference>
<feature type="transmembrane region" description="Helical" evidence="5">
    <location>
        <begin position="311"/>
        <end position="330"/>
    </location>
</feature>
<dbReference type="STRING" id="1121919.SAMN02745975_00009"/>
<keyword evidence="4 5" id="KW-0472">Membrane</keyword>
<dbReference type="InterPro" id="IPR004837">
    <property type="entry name" value="NaCa_Exmemb"/>
</dbReference>
<feature type="transmembrane region" description="Helical" evidence="5">
    <location>
        <begin position="103"/>
        <end position="120"/>
    </location>
</feature>
<protein>
    <submittedName>
        <fullName evidence="7">Cation:H+ antiporter</fullName>
    </submittedName>
</protein>
<feature type="transmembrane region" description="Helical" evidence="5">
    <location>
        <begin position="30"/>
        <end position="51"/>
    </location>
</feature>
<dbReference type="NCBIfam" id="TIGR00367">
    <property type="entry name" value="calcium/sodium antiporter"/>
    <property type="match status" value="1"/>
</dbReference>
<proteinExistence type="predicted"/>
<dbReference type="PANTHER" id="PTHR10846">
    <property type="entry name" value="SODIUM/POTASSIUM/CALCIUM EXCHANGER"/>
    <property type="match status" value="1"/>
</dbReference>
<feature type="transmembrane region" description="Helical" evidence="5">
    <location>
        <begin position="132"/>
        <end position="151"/>
    </location>
</feature>
<evidence type="ECO:0000256" key="5">
    <source>
        <dbReference type="SAM" id="Phobius"/>
    </source>
</evidence>
<reference evidence="8" key="1">
    <citation type="submission" date="2016-11" db="EMBL/GenBank/DDBJ databases">
        <authorList>
            <person name="Varghese N."/>
            <person name="Submissions S."/>
        </authorList>
    </citation>
    <scope>NUCLEOTIDE SEQUENCE [LARGE SCALE GENOMIC DNA]</scope>
    <source>
        <strain evidence="8">DSM 17957</strain>
    </source>
</reference>
<evidence type="ECO:0000256" key="4">
    <source>
        <dbReference type="ARBA" id="ARBA00023136"/>
    </source>
</evidence>
<dbReference type="GO" id="GO:0008273">
    <property type="term" value="F:calcium, potassium:sodium antiporter activity"/>
    <property type="evidence" value="ECO:0007669"/>
    <property type="project" value="TreeGrafter"/>
</dbReference>
<dbReference type="GO" id="GO:0005886">
    <property type="term" value="C:plasma membrane"/>
    <property type="evidence" value="ECO:0007669"/>
    <property type="project" value="TreeGrafter"/>
</dbReference>
<dbReference type="EMBL" id="FQZV01000003">
    <property type="protein sequence ID" value="SHI50535.1"/>
    <property type="molecule type" value="Genomic_DNA"/>
</dbReference>
<evidence type="ECO:0000313" key="7">
    <source>
        <dbReference type="EMBL" id="SHI50535.1"/>
    </source>
</evidence>
<feature type="transmembrane region" description="Helical" evidence="5">
    <location>
        <begin position="284"/>
        <end position="304"/>
    </location>
</feature>
<dbReference type="GO" id="GO:0005262">
    <property type="term" value="F:calcium channel activity"/>
    <property type="evidence" value="ECO:0007669"/>
    <property type="project" value="TreeGrafter"/>
</dbReference>
<dbReference type="InterPro" id="IPR004481">
    <property type="entry name" value="K/Na/Ca-exchanger"/>
</dbReference>
<accession>A0A1M6BP90</accession>
<evidence type="ECO:0000259" key="6">
    <source>
        <dbReference type="Pfam" id="PF01699"/>
    </source>
</evidence>
<feature type="transmembrane region" description="Helical" evidence="5">
    <location>
        <begin position="6"/>
        <end position="25"/>
    </location>
</feature>
<feature type="transmembrane region" description="Helical" evidence="5">
    <location>
        <begin position="241"/>
        <end position="264"/>
    </location>
</feature>
<dbReference type="Gene3D" id="1.20.1420.30">
    <property type="entry name" value="NCX, central ion-binding region"/>
    <property type="match status" value="1"/>
</dbReference>
<evidence type="ECO:0000256" key="1">
    <source>
        <dbReference type="ARBA" id="ARBA00004141"/>
    </source>
</evidence>